<dbReference type="PANTHER" id="PTHR15175:SF4">
    <property type="entry name" value="NADPH OXIDASE ACTIVATOR 1"/>
    <property type="match status" value="1"/>
</dbReference>
<feature type="compositionally biased region" description="Pro residues" evidence="3">
    <location>
        <begin position="291"/>
        <end position="302"/>
    </location>
</feature>
<dbReference type="SUPFAM" id="SSF48452">
    <property type="entry name" value="TPR-like"/>
    <property type="match status" value="1"/>
</dbReference>
<proteinExistence type="predicted"/>
<protein>
    <recommendedName>
        <fullName evidence="4">SH3 domain-containing protein</fullName>
    </recommendedName>
</protein>
<reference evidence="5" key="1">
    <citation type="submission" date="2022-07" db="EMBL/GenBank/DDBJ databases">
        <title>Chromosome-level genome of Muraenolepis orangiensis.</title>
        <authorList>
            <person name="Kim J."/>
        </authorList>
    </citation>
    <scope>NUCLEOTIDE SEQUENCE</scope>
    <source>
        <strain evidence="5">KU_S4_2022</strain>
        <tissue evidence="5">Muscle</tissue>
    </source>
</reference>
<accession>A0A9Q0IK54</accession>
<sequence>MLYTELLRLWDEAVRAMDARDWRRALEMAGAVTEPNTRTLFIEASAHLALQELEPALQALNEVIGKDGRLAVAFFQRSAVLLQLDRLEDALSDCIWAQKHMRGNTVLYNAAAVYSRMGQWEQAKEVLLSASQEKGAGRGSSIEPGLGSLSRGEVLTPLLVPEGEVFRPRKQEVEQLQQKDFLGKPKVITSIIPNDDFGGFEPLRMQKPGYYEPKVEGDNTRYMRIRAPYMGRGVGQLTVPGGATVFLYDEVDKDGMATVIYDGQRGLLPMTLLDPVDLKKGKKADRVPSGIPLPPGVRPPTRPQSLPSTAAPAPQTRPPSYSNAGMLAEQASSGAPAYLPTFGSLDQEDLSDAEGLEGAVVVKVHFTYALSLSVPPYASYRELQDQIGRKLGQPPANLRLRHRVAGSQLLTPLEQGSEEGEESYPLLPVVEEGRATLWCQLEDPLAGRTVLYHMVALYDYAGQGPEDLEFSEGETIDILGEVNDEWLEGHCAGNIGIFPRCFVYSENAVESEQSDIL</sequence>
<dbReference type="SUPFAM" id="SSF50044">
    <property type="entry name" value="SH3-domain"/>
    <property type="match status" value="2"/>
</dbReference>
<evidence type="ECO:0000256" key="3">
    <source>
        <dbReference type="SAM" id="MobiDB-lite"/>
    </source>
</evidence>
<evidence type="ECO:0000313" key="5">
    <source>
        <dbReference type="EMBL" id="KAJ3603537.1"/>
    </source>
</evidence>
<dbReference type="SMART" id="SM00326">
    <property type="entry name" value="SH3"/>
    <property type="match status" value="2"/>
</dbReference>
<feature type="domain" description="SH3" evidence="4">
    <location>
        <begin position="449"/>
        <end position="508"/>
    </location>
</feature>
<keyword evidence="6" id="KW-1185">Reference proteome</keyword>
<dbReference type="AlphaFoldDB" id="A0A9Q0IK54"/>
<dbReference type="GO" id="GO:0016176">
    <property type="term" value="F:superoxide-generating NADPH oxidase activator activity"/>
    <property type="evidence" value="ECO:0007669"/>
    <property type="project" value="TreeGrafter"/>
</dbReference>
<evidence type="ECO:0000259" key="4">
    <source>
        <dbReference type="PROSITE" id="PS50002"/>
    </source>
</evidence>
<dbReference type="InterPro" id="IPR051864">
    <property type="entry name" value="NCF2_NOXA1"/>
</dbReference>
<dbReference type="InterPro" id="IPR011990">
    <property type="entry name" value="TPR-like_helical_dom_sf"/>
</dbReference>
<dbReference type="SUPFAM" id="SSF54277">
    <property type="entry name" value="CAD &amp; PB1 domains"/>
    <property type="match status" value="1"/>
</dbReference>
<dbReference type="Gene3D" id="3.10.20.90">
    <property type="entry name" value="Phosphatidylinositol 3-kinase Catalytic Subunit, Chain A, domain 1"/>
    <property type="match status" value="1"/>
</dbReference>
<keyword evidence="1 2" id="KW-0728">SH3 domain</keyword>
<evidence type="ECO:0000256" key="1">
    <source>
        <dbReference type="ARBA" id="ARBA00022443"/>
    </source>
</evidence>
<dbReference type="InterPro" id="IPR001452">
    <property type="entry name" value="SH3_domain"/>
</dbReference>
<evidence type="ECO:0000256" key="2">
    <source>
        <dbReference type="PROSITE-ProRule" id="PRU00192"/>
    </source>
</evidence>
<dbReference type="PRINTS" id="PR00499">
    <property type="entry name" value="P67PHOX"/>
</dbReference>
<name>A0A9Q0IK54_9TELE</name>
<feature type="region of interest" description="Disordered" evidence="3">
    <location>
        <begin position="281"/>
        <end position="324"/>
    </location>
</feature>
<dbReference type="PANTHER" id="PTHR15175">
    <property type="entry name" value="NEUTROPHIL CYTOSOLIC FACTOR 2, NEUTROPHIL NADPH OXIDASE FACTOR 2"/>
    <property type="match status" value="1"/>
</dbReference>
<dbReference type="InterPro" id="IPR036028">
    <property type="entry name" value="SH3-like_dom_sf"/>
</dbReference>
<comment type="caution">
    <text evidence="5">The sequence shown here is derived from an EMBL/GenBank/DDBJ whole genome shotgun (WGS) entry which is preliminary data.</text>
</comment>
<dbReference type="EMBL" id="JANIIK010000044">
    <property type="protein sequence ID" value="KAJ3603537.1"/>
    <property type="molecule type" value="Genomic_DNA"/>
</dbReference>
<gene>
    <name evidence="5" type="ORF">NHX12_028282</name>
</gene>
<dbReference type="Proteomes" id="UP001148018">
    <property type="component" value="Unassembled WGS sequence"/>
</dbReference>
<dbReference type="Pfam" id="PF00018">
    <property type="entry name" value="SH3_1"/>
    <property type="match status" value="1"/>
</dbReference>
<dbReference type="Gene3D" id="1.25.40.10">
    <property type="entry name" value="Tetratricopeptide repeat domain"/>
    <property type="match status" value="1"/>
</dbReference>
<dbReference type="GO" id="GO:0042554">
    <property type="term" value="P:superoxide anion generation"/>
    <property type="evidence" value="ECO:0007669"/>
    <property type="project" value="TreeGrafter"/>
</dbReference>
<dbReference type="PROSITE" id="PS50002">
    <property type="entry name" value="SH3"/>
    <property type="match status" value="1"/>
</dbReference>
<organism evidence="5 6">
    <name type="scientific">Muraenolepis orangiensis</name>
    <name type="common">Patagonian moray cod</name>
    <dbReference type="NCBI Taxonomy" id="630683"/>
    <lineage>
        <taxon>Eukaryota</taxon>
        <taxon>Metazoa</taxon>
        <taxon>Chordata</taxon>
        <taxon>Craniata</taxon>
        <taxon>Vertebrata</taxon>
        <taxon>Euteleostomi</taxon>
        <taxon>Actinopterygii</taxon>
        <taxon>Neopterygii</taxon>
        <taxon>Teleostei</taxon>
        <taxon>Neoteleostei</taxon>
        <taxon>Acanthomorphata</taxon>
        <taxon>Zeiogadaria</taxon>
        <taxon>Gadariae</taxon>
        <taxon>Gadiformes</taxon>
        <taxon>Muraenolepidoidei</taxon>
        <taxon>Muraenolepididae</taxon>
        <taxon>Muraenolepis</taxon>
    </lineage>
</organism>
<evidence type="ECO:0000313" key="6">
    <source>
        <dbReference type="Proteomes" id="UP001148018"/>
    </source>
</evidence>
<dbReference type="OrthoDB" id="5983572at2759"/>
<dbReference type="Gene3D" id="2.30.30.40">
    <property type="entry name" value="SH3 Domains"/>
    <property type="match status" value="1"/>
</dbReference>